<comment type="caution">
    <text evidence="1">The sequence shown here is derived from an EMBL/GenBank/DDBJ whole genome shotgun (WGS) entry which is preliminary data.</text>
</comment>
<dbReference type="AlphaFoldDB" id="A0A9N9N8H7"/>
<name>A0A9N9N8H7_9GLOM</name>
<proteinExistence type="predicted"/>
<accession>A0A9N9N8H7</accession>
<keyword evidence="2" id="KW-1185">Reference proteome</keyword>
<reference evidence="1" key="1">
    <citation type="submission" date="2021-06" db="EMBL/GenBank/DDBJ databases">
        <authorList>
            <person name="Kallberg Y."/>
            <person name="Tangrot J."/>
            <person name="Rosling A."/>
        </authorList>
    </citation>
    <scope>NUCLEOTIDE SEQUENCE</scope>
    <source>
        <strain evidence="1">MA453B</strain>
    </source>
</reference>
<organism evidence="1 2">
    <name type="scientific">Dentiscutata erythropus</name>
    <dbReference type="NCBI Taxonomy" id="1348616"/>
    <lineage>
        <taxon>Eukaryota</taxon>
        <taxon>Fungi</taxon>
        <taxon>Fungi incertae sedis</taxon>
        <taxon>Mucoromycota</taxon>
        <taxon>Glomeromycotina</taxon>
        <taxon>Glomeromycetes</taxon>
        <taxon>Diversisporales</taxon>
        <taxon>Gigasporaceae</taxon>
        <taxon>Dentiscutata</taxon>
    </lineage>
</organism>
<dbReference type="OrthoDB" id="2311372at2759"/>
<dbReference type="Proteomes" id="UP000789405">
    <property type="component" value="Unassembled WGS sequence"/>
</dbReference>
<sequence>MSKVNYKVHEKNCITEHEPRLLSTPYFKFLASPDTRGVHVYFTTEEASSWCLQNFIKYAVDSEINFEQAVIIFRESLDQLNQFASTPNPIKAFCHNYLEWLKSRAGITIIQECRKYFEATKYQRQSAVLNDTVENTLLLNSKTEIIQAQLQPSDALLSPDPLSPSITIQLSDATDTLPPKTPPQTPRELTYLLNTPNKRPIEKEELWDYTQNNSVICAFALTAKELETEIGTELTKELFSMRDRNPVVWNSNLEEYINDVLKESGENFKNAVINKNYKDIDKGFRLYCEKVLTDFYNLVDVGPTIDRKIGERKHIVYQVSALFKFYERTFLTLDIDWIESHSRPAKLMKSESNSGIVLVDAKATRFSDGLDVWHLEVAGPPYNASNKHILGDSKKTIRTDILNLITILREHLDCDINLATRIKVFNSRLTLYSLNILRDGRFLSCELATAVMPFSFSGRHQYKSVLRMMSIFHDELIKQDELLEKINGSILRSKNVTVRQVLKIPELA</sequence>
<dbReference type="EMBL" id="CAJVPY010009640">
    <property type="protein sequence ID" value="CAG8710952.1"/>
    <property type="molecule type" value="Genomic_DNA"/>
</dbReference>
<evidence type="ECO:0000313" key="1">
    <source>
        <dbReference type="EMBL" id="CAG8710952.1"/>
    </source>
</evidence>
<evidence type="ECO:0000313" key="2">
    <source>
        <dbReference type="Proteomes" id="UP000789405"/>
    </source>
</evidence>
<protein>
    <submittedName>
        <fullName evidence="1">11720_t:CDS:1</fullName>
    </submittedName>
</protein>
<gene>
    <name evidence="1" type="ORF">DERYTH_LOCUS13585</name>
</gene>